<feature type="compositionally biased region" description="Basic and acidic residues" evidence="1">
    <location>
        <begin position="414"/>
        <end position="425"/>
    </location>
</feature>
<keyword evidence="3" id="KW-1185">Reference proteome</keyword>
<feature type="compositionally biased region" description="Polar residues" evidence="1">
    <location>
        <begin position="1"/>
        <end position="17"/>
    </location>
</feature>
<feature type="region of interest" description="Disordered" evidence="1">
    <location>
        <begin position="545"/>
        <end position="595"/>
    </location>
</feature>
<gene>
    <name evidence="2" type="ORF">ACIPEN_02270</name>
</gene>
<organism evidence="2 3">
    <name type="scientific">Herbaspirillum chlorophenolicum</name>
    <dbReference type="NCBI Taxonomy" id="211589"/>
    <lineage>
        <taxon>Bacteria</taxon>
        <taxon>Pseudomonadati</taxon>
        <taxon>Pseudomonadota</taxon>
        <taxon>Betaproteobacteria</taxon>
        <taxon>Burkholderiales</taxon>
        <taxon>Oxalobacteraceae</taxon>
        <taxon>Herbaspirillum</taxon>
    </lineage>
</organism>
<dbReference type="RefSeq" id="WP_402698155.1">
    <property type="nucleotide sequence ID" value="NZ_JBIUZV010000001.1"/>
</dbReference>
<evidence type="ECO:0000313" key="2">
    <source>
        <dbReference type="EMBL" id="MFJ3044632.1"/>
    </source>
</evidence>
<feature type="compositionally biased region" description="Low complexity" evidence="1">
    <location>
        <begin position="437"/>
        <end position="454"/>
    </location>
</feature>
<dbReference type="Proteomes" id="UP001617427">
    <property type="component" value="Unassembled WGS sequence"/>
</dbReference>
<evidence type="ECO:0000256" key="1">
    <source>
        <dbReference type="SAM" id="MobiDB-lite"/>
    </source>
</evidence>
<feature type="compositionally biased region" description="Low complexity" evidence="1">
    <location>
        <begin position="572"/>
        <end position="590"/>
    </location>
</feature>
<feature type="region of interest" description="Disordered" evidence="1">
    <location>
        <begin position="403"/>
        <end position="460"/>
    </location>
</feature>
<feature type="compositionally biased region" description="Gly residues" evidence="1">
    <location>
        <begin position="551"/>
        <end position="571"/>
    </location>
</feature>
<feature type="compositionally biased region" description="Gly residues" evidence="1">
    <location>
        <begin position="426"/>
        <end position="436"/>
    </location>
</feature>
<name>A0ABW8EVS4_9BURK</name>
<protein>
    <submittedName>
        <fullName evidence="2">Uncharacterized protein</fullName>
    </submittedName>
</protein>
<reference evidence="2 3" key="1">
    <citation type="submission" date="2024-10" db="EMBL/GenBank/DDBJ databases">
        <title>The Natural Products Discovery Center: Release of the First 8490 Sequenced Strains for Exploring Actinobacteria Biosynthetic Diversity.</title>
        <authorList>
            <person name="Kalkreuter E."/>
            <person name="Kautsar S.A."/>
            <person name="Yang D."/>
            <person name="Bader C.D."/>
            <person name="Teijaro C.N."/>
            <person name="Fluegel L."/>
            <person name="Davis C.M."/>
            <person name="Simpson J.R."/>
            <person name="Lauterbach L."/>
            <person name="Steele A.D."/>
            <person name="Gui C."/>
            <person name="Meng S."/>
            <person name="Li G."/>
            <person name="Viehrig K."/>
            <person name="Ye F."/>
            <person name="Su P."/>
            <person name="Kiefer A.F."/>
            <person name="Nichols A."/>
            <person name="Cepeda A.J."/>
            <person name="Yan W."/>
            <person name="Fan B."/>
            <person name="Jiang Y."/>
            <person name="Adhikari A."/>
            <person name="Zheng C.-J."/>
            <person name="Schuster L."/>
            <person name="Cowan T.M."/>
            <person name="Smanski M.J."/>
            <person name="Chevrette M.G."/>
            <person name="De Carvalho L.P.S."/>
            <person name="Shen B."/>
        </authorList>
    </citation>
    <scope>NUCLEOTIDE SEQUENCE [LARGE SCALE GENOMIC DNA]</scope>
    <source>
        <strain evidence="2 3">NPDC087045</strain>
    </source>
</reference>
<comment type="caution">
    <text evidence="2">The sequence shown here is derived from an EMBL/GenBank/DDBJ whole genome shotgun (WGS) entry which is preliminary data.</text>
</comment>
<accession>A0ABW8EVS4</accession>
<feature type="region of interest" description="Disordered" evidence="1">
    <location>
        <begin position="681"/>
        <end position="715"/>
    </location>
</feature>
<dbReference type="EMBL" id="JBIUZV010000001">
    <property type="protein sequence ID" value="MFJ3044632.1"/>
    <property type="molecule type" value="Genomic_DNA"/>
</dbReference>
<sequence>MSNTFTVTSNNNYQNGSPDGELTLTLRLRGANESDYNDIHNGNSSNKNSAYVEFDLPPAAKRFLDAILGTGGNGSKMSEADAANTISQFQQDNKTGRLKPSQLQEMANGYFTGKDGKTTRVPDNVQQAAQMMMANGGELFKKVESATDGKYDGELGEGDAANAIKKGRISDKPSGGGQDFSGLLLNFLMSALMNGSLSKHQPDDYDAAKTINQFQKDNDIGLLSIKQMQELANGYHTDKNGNTKKVSSDVQQAAQAFLDNDAELFKRLESATDGKFDGQLGQGDFGQALSKGRLSPSSQSNGDWSNNGSITIDIGGSNGVNFGNDQNSGKPMSDKDAAFTFQDFQKNNGLDLTSPQEMKKIADTGYFTGKDGKEHKADPEVQKAAQTYMANGGELYKRVESATDGKNDGMLGRGDPDNALKKGRLDGTGNGNGYNNGNGNNPGNVNGSNGQNNGKPMNDKDAVFTMKDFMKNEGIDLISSGGMKKLADTGYYTGKDGKEHKADPEVQKAAQTYMANGGELFKRIESANTGKYDGLLGQLDPDKAVEKGRLDGTGNGNGNGYNNGNGNGYNNGNGNNNPGNVNGSNGQNNGKPMNDKDAVFTMKDFMKNEGIDLISSGGMKKIADTGYFMGKDGKEHKVDPEVQKAAQTYMANGGELFKRIESANTGEYDGLLGQLDPDKAVEKGRLDGTSNGNGNNPGNVNGSNGQNNGKPMNDKDAVFTMKDFMKNEGIDLISSGGMKKIADTGYFMGKDGKEHKVDPEVQKAAQTYMANGGELFKRIESANTGEYDGLLGQVDPDKAVEKGRL</sequence>
<feature type="region of interest" description="Disordered" evidence="1">
    <location>
        <begin position="276"/>
        <end position="309"/>
    </location>
</feature>
<feature type="region of interest" description="Disordered" evidence="1">
    <location>
        <begin position="1"/>
        <end position="21"/>
    </location>
</feature>
<evidence type="ECO:0000313" key="3">
    <source>
        <dbReference type="Proteomes" id="UP001617427"/>
    </source>
</evidence>
<feature type="compositionally biased region" description="Polar residues" evidence="1">
    <location>
        <begin position="295"/>
        <end position="309"/>
    </location>
</feature>
<proteinExistence type="predicted"/>
<feature type="compositionally biased region" description="Low complexity" evidence="1">
    <location>
        <begin position="692"/>
        <end position="709"/>
    </location>
</feature>